<dbReference type="Gene3D" id="1.25.40.10">
    <property type="entry name" value="Tetratricopeptide repeat domain"/>
    <property type="match status" value="1"/>
</dbReference>
<evidence type="ECO:0000256" key="4">
    <source>
        <dbReference type="ARBA" id="ARBA00022801"/>
    </source>
</evidence>
<reference evidence="12" key="1">
    <citation type="submission" date="2016-10" db="EMBL/GenBank/DDBJ databases">
        <authorList>
            <person name="Varghese N."/>
            <person name="Submissions S."/>
        </authorList>
    </citation>
    <scope>NUCLEOTIDE SEQUENCE [LARGE SCALE GENOMIC DNA]</scope>
    <source>
        <strain evidence="12">DSM 4771</strain>
    </source>
</reference>
<dbReference type="EMBL" id="FNEV01000001">
    <property type="protein sequence ID" value="SDI95386.1"/>
    <property type="molecule type" value="Genomic_DNA"/>
</dbReference>
<dbReference type="InterPro" id="IPR050925">
    <property type="entry name" value="Rhomboid_protease_S54"/>
</dbReference>
<dbReference type="PROSITE" id="PS50005">
    <property type="entry name" value="TPR"/>
    <property type="match status" value="1"/>
</dbReference>
<feature type="transmembrane region" description="Helical" evidence="9">
    <location>
        <begin position="233"/>
        <end position="253"/>
    </location>
</feature>
<evidence type="ECO:0000256" key="6">
    <source>
        <dbReference type="ARBA" id="ARBA00023136"/>
    </source>
</evidence>
<proteinExistence type="inferred from homology"/>
<dbReference type="Pfam" id="PF01694">
    <property type="entry name" value="Rhomboid"/>
    <property type="match status" value="1"/>
</dbReference>
<keyword evidence="3 9" id="KW-0812">Transmembrane</keyword>
<keyword evidence="12" id="KW-1185">Reference proteome</keyword>
<dbReference type="PANTHER" id="PTHR43731:SF14">
    <property type="entry name" value="PRESENILIN-ASSOCIATED RHOMBOID-LIKE PROTEIN, MITOCHONDRIAL"/>
    <property type="match status" value="1"/>
</dbReference>
<dbReference type="Proteomes" id="UP000199225">
    <property type="component" value="Unassembled WGS sequence"/>
</dbReference>
<dbReference type="GO" id="GO:0016020">
    <property type="term" value="C:membrane"/>
    <property type="evidence" value="ECO:0007669"/>
    <property type="project" value="UniProtKB-SubCell"/>
</dbReference>
<organism evidence="11 12">
    <name type="scientific">Salimicrobium halophilum</name>
    <dbReference type="NCBI Taxonomy" id="86666"/>
    <lineage>
        <taxon>Bacteria</taxon>
        <taxon>Bacillati</taxon>
        <taxon>Bacillota</taxon>
        <taxon>Bacilli</taxon>
        <taxon>Bacillales</taxon>
        <taxon>Bacillaceae</taxon>
        <taxon>Salimicrobium</taxon>
    </lineage>
</organism>
<dbReference type="InterPro" id="IPR022764">
    <property type="entry name" value="Peptidase_S54_rhomboid_dom"/>
</dbReference>
<evidence type="ECO:0000259" key="10">
    <source>
        <dbReference type="Pfam" id="PF01694"/>
    </source>
</evidence>
<feature type="region of interest" description="Disordered" evidence="8">
    <location>
        <begin position="480"/>
        <end position="505"/>
    </location>
</feature>
<comment type="similarity">
    <text evidence="2">Belongs to the peptidase S54 family.</text>
</comment>
<evidence type="ECO:0000256" key="2">
    <source>
        <dbReference type="ARBA" id="ARBA00009045"/>
    </source>
</evidence>
<keyword evidence="5 9" id="KW-1133">Transmembrane helix</keyword>
<feature type="repeat" description="TPR" evidence="7">
    <location>
        <begin position="429"/>
        <end position="462"/>
    </location>
</feature>
<dbReference type="AlphaFoldDB" id="A0A1G8PSY8"/>
<keyword evidence="6 9" id="KW-0472">Membrane</keyword>
<feature type="transmembrane region" description="Helical" evidence="9">
    <location>
        <begin position="319"/>
        <end position="338"/>
    </location>
</feature>
<dbReference type="SUPFAM" id="SSF48452">
    <property type="entry name" value="TPR-like"/>
    <property type="match status" value="1"/>
</dbReference>
<dbReference type="Gene3D" id="1.20.1540.10">
    <property type="entry name" value="Rhomboid-like"/>
    <property type="match status" value="1"/>
</dbReference>
<dbReference type="InterPro" id="IPR011990">
    <property type="entry name" value="TPR-like_helical_dom_sf"/>
</dbReference>
<name>A0A1G8PSY8_9BACI</name>
<dbReference type="GO" id="GO:0004252">
    <property type="term" value="F:serine-type endopeptidase activity"/>
    <property type="evidence" value="ECO:0007669"/>
    <property type="project" value="InterPro"/>
</dbReference>
<evidence type="ECO:0000256" key="8">
    <source>
        <dbReference type="SAM" id="MobiDB-lite"/>
    </source>
</evidence>
<feature type="compositionally biased region" description="Basic and acidic residues" evidence="8">
    <location>
        <begin position="480"/>
        <end position="490"/>
    </location>
</feature>
<protein>
    <submittedName>
        <fullName evidence="11">Rhomboid family peptidase. Serine peptidase. MEROPS family S54</fullName>
    </submittedName>
</protein>
<evidence type="ECO:0000256" key="5">
    <source>
        <dbReference type="ARBA" id="ARBA00022989"/>
    </source>
</evidence>
<feature type="domain" description="Peptidase S54 rhomboid" evidence="10">
    <location>
        <begin position="224"/>
        <end position="354"/>
    </location>
</feature>
<evidence type="ECO:0000313" key="11">
    <source>
        <dbReference type="EMBL" id="SDI95386.1"/>
    </source>
</evidence>
<comment type="subcellular location">
    <subcellularLocation>
        <location evidence="1">Membrane</location>
        <topology evidence="1">Multi-pass membrane protein</topology>
    </subcellularLocation>
</comment>
<feature type="transmembrane region" description="Helical" evidence="9">
    <location>
        <begin position="289"/>
        <end position="307"/>
    </location>
</feature>
<keyword evidence="4" id="KW-0378">Hydrolase</keyword>
<dbReference type="InterPro" id="IPR035952">
    <property type="entry name" value="Rhomboid-like_sf"/>
</dbReference>
<gene>
    <name evidence="11" type="ORF">SAMN04490247_0170</name>
</gene>
<feature type="transmembrane region" description="Helical" evidence="9">
    <location>
        <begin position="265"/>
        <end position="283"/>
    </location>
</feature>
<dbReference type="PANTHER" id="PTHR43731">
    <property type="entry name" value="RHOMBOID PROTEASE"/>
    <property type="match status" value="1"/>
</dbReference>
<evidence type="ECO:0000313" key="12">
    <source>
        <dbReference type="Proteomes" id="UP000199225"/>
    </source>
</evidence>
<keyword evidence="7" id="KW-0802">TPR repeat</keyword>
<dbReference type="STRING" id="86666.SAMN04490247_0170"/>
<feature type="transmembrane region" description="Helical" evidence="9">
    <location>
        <begin position="174"/>
        <end position="198"/>
    </location>
</feature>
<feature type="transmembrane region" description="Helical" evidence="9">
    <location>
        <begin position="367"/>
        <end position="384"/>
    </location>
</feature>
<accession>A0A1G8PSY8</accession>
<dbReference type="RefSeq" id="WP_093190886.1">
    <property type="nucleotide sequence ID" value="NZ_FNEV01000001.1"/>
</dbReference>
<evidence type="ECO:0000256" key="1">
    <source>
        <dbReference type="ARBA" id="ARBA00004141"/>
    </source>
</evidence>
<evidence type="ECO:0000256" key="9">
    <source>
        <dbReference type="SAM" id="Phobius"/>
    </source>
</evidence>
<evidence type="ECO:0000256" key="7">
    <source>
        <dbReference type="PROSITE-ProRule" id="PRU00339"/>
    </source>
</evidence>
<dbReference type="Pfam" id="PF13414">
    <property type="entry name" value="TPR_11"/>
    <property type="match status" value="1"/>
</dbReference>
<dbReference type="OrthoDB" id="9813074at2"/>
<sequence length="505" mass="58070">MHIEQQYFFWKLAYDLVSRHDFEIIHLHTQHNEVWLEKSQGTTSQVVRLLKKDFHWSNHVKVDLEHVNNQLVKNKRYFSGRKKDIHVVYVSDYPPVDDLADVSLKLEHNTHVHFLSDEEKESGLQDLSKKLNLTENLHIKFRIPDAPLEYESTIEYMKQQLHTYKEKQRQRVKAVFEFGNARLTYVLLMVNVIVFYYLETVGSTTSITTLIEYGAKYNPAIMDGEWWRLATSMFLHIGVLHIAMNMLALFYLGTAVEQIYGTWRFTIIYFLAGILGSAASFYFNDSVAAGASGAIFGLFGALLYFAWRYPSLFFRTMGWNLILLVAFNIAFGIMVPQVDNSGHMGGLIGGFIASQLVDLPRLSHRPLQTGAAMVYAGLLSLLVVSGMQKDEQVSAADIQYLNDLNVAQEYERVIDTANSLGEPDGEWEDEWLFQRSFAYIRTGEEEKAFDDLVRAIEIDPDFAEAHYNLSLLYERRGNEEKADYHKRQAEQLKPGIEDQELDAPS</sequence>
<dbReference type="InterPro" id="IPR019734">
    <property type="entry name" value="TPR_rpt"/>
</dbReference>
<evidence type="ECO:0000256" key="3">
    <source>
        <dbReference type="ARBA" id="ARBA00022692"/>
    </source>
</evidence>
<dbReference type="SUPFAM" id="SSF144091">
    <property type="entry name" value="Rhomboid-like"/>
    <property type="match status" value="1"/>
</dbReference>